<evidence type="ECO:0000256" key="1">
    <source>
        <dbReference type="SAM" id="SignalP"/>
    </source>
</evidence>
<dbReference type="RefSeq" id="WP_076111185.1">
    <property type="nucleotide sequence ID" value="NZ_MPTB01000017.1"/>
</dbReference>
<proteinExistence type="predicted"/>
<keyword evidence="1" id="KW-0732">Signal</keyword>
<evidence type="ECO:0000313" key="2">
    <source>
        <dbReference type="EMBL" id="OMD47029.1"/>
    </source>
</evidence>
<sequence>MKKTMIKVALAGSMLFSGVLGQVVVTNAAAAKPAATSAPVVRDNLSSYGLKKDIELPVTVTAGGFSYTLEKIMIMETKSAAAQALIKKYGYAGDQKYFIWTKITIANNSKAVVQFSSKDLSDKWSLHFGEEAYTSMPSRMADLKNNKEALWTWNLSPGQKLSTYQAYTYDAPFECFYVRVDNKSNREYKDIVIPVK</sequence>
<keyword evidence="3" id="KW-1185">Reference proteome</keyword>
<dbReference type="Proteomes" id="UP000187412">
    <property type="component" value="Unassembled WGS sequence"/>
</dbReference>
<evidence type="ECO:0000313" key="3">
    <source>
        <dbReference type="Proteomes" id="UP000187412"/>
    </source>
</evidence>
<organism evidence="2 3">
    <name type="scientific">Paenibacillus borealis</name>
    <dbReference type="NCBI Taxonomy" id="160799"/>
    <lineage>
        <taxon>Bacteria</taxon>
        <taxon>Bacillati</taxon>
        <taxon>Bacillota</taxon>
        <taxon>Bacilli</taxon>
        <taxon>Bacillales</taxon>
        <taxon>Paenibacillaceae</taxon>
        <taxon>Paenibacillus</taxon>
    </lineage>
</organism>
<dbReference type="EMBL" id="MPTB01000017">
    <property type="protein sequence ID" value="OMD47029.1"/>
    <property type="molecule type" value="Genomic_DNA"/>
</dbReference>
<feature type="signal peptide" evidence="1">
    <location>
        <begin position="1"/>
        <end position="21"/>
    </location>
</feature>
<protein>
    <recommendedName>
        <fullName evidence="4">DUF4352 domain-containing protein</fullName>
    </recommendedName>
</protein>
<comment type="caution">
    <text evidence="2">The sequence shown here is derived from an EMBL/GenBank/DDBJ whole genome shotgun (WGS) entry which is preliminary data.</text>
</comment>
<accession>A0ABX3H987</accession>
<reference evidence="2 3" key="1">
    <citation type="submission" date="2016-10" db="EMBL/GenBank/DDBJ databases">
        <title>Paenibacillus species isolates.</title>
        <authorList>
            <person name="Beno S.M."/>
        </authorList>
    </citation>
    <scope>NUCLEOTIDE SEQUENCE [LARGE SCALE GENOMIC DNA]</scope>
    <source>
        <strain evidence="2 3">FSL H7-0744</strain>
    </source>
</reference>
<gene>
    <name evidence="2" type="ORF">BSK56_14440</name>
</gene>
<name>A0ABX3H987_PAEBO</name>
<evidence type="ECO:0008006" key="4">
    <source>
        <dbReference type="Google" id="ProtNLM"/>
    </source>
</evidence>
<feature type="chain" id="PRO_5045932944" description="DUF4352 domain-containing protein" evidence="1">
    <location>
        <begin position="22"/>
        <end position="196"/>
    </location>
</feature>